<dbReference type="Gene3D" id="3.10.170.10">
    <property type="match status" value="1"/>
</dbReference>
<dbReference type="eggNOG" id="COG3227">
    <property type="taxonomic scope" value="Bacteria"/>
</dbReference>
<keyword evidence="2" id="KW-1185">Reference proteome</keyword>
<evidence type="ECO:0000313" key="1">
    <source>
        <dbReference type="EMBL" id="EFH31629.1"/>
    </source>
</evidence>
<keyword evidence="1" id="KW-0482">Metalloprotease</keyword>
<name>D6X7E5_STRE2</name>
<proteinExistence type="predicted"/>
<dbReference type="EMBL" id="CM000950">
    <property type="protein sequence ID" value="EFH31629.1"/>
    <property type="molecule type" value="Genomic_DNA"/>
</dbReference>
<evidence type="ECO:0000313" key="2">
    <source>
        <dbReference type="Proteomes" id="UP000002805"/>
    </source>
</evidence>
<dbReference type="GO" id="GO:0008237">
    <property type="term" value="F:metallopeptidase activity"/>
    <property type="evidence" value="ECO:0007669"/>
    <property type="project" value="UniProtKB-KW"/>
</dbReference>
<sequence>MDIRTPVFCGIVPPHILDRLARADDPAVSGPARRTLQADAAQRTGRRLTTVLGAAARAVAAPADGPRRTVYDARGGTDLPGVRARGEGAAAVRDATVNRAY</sequence>
<organism evidence="1 2">
    <name type="scientific">Streptomyces pristinaespiralis (strain ATCC 25486 / DSM 40338 / CBS 914.69 / JCM 4507 / KCC S-0507 / NBRC 13074 / NRRL 2958 / 5647)</name>
    <dbReference type="NCBI Taxonomy" id="457429"/>
    <lineage>
        <taxon>Bacteria</taxon>
        <taxon>Bacillati</taxon>
        <taxon>Actinomycetota</taxon>
        <taxon>Actinomycetes</taxon>
        <taxon>Kitasatosporales</taxon>
        <taxon>Streptomycetaceae</taxon>
        <taxon>Streptomyces</taxon>
    </lineage>
</organism>
<reference evidence="2" key="1">
    <citation type="submission" date="2008-02" db="EMBL/GenBank/DDBJ databases">
        <authorList>
            <consortium name="The Broad Institute Genome Sequencing Platform"/>
            <person name="Fischbach M."/>
            <person name="Ward D."/>
            <person name="Young S."/>
            <person name="Jaffe D."/>
            <person name="Gnerre S."/>
            <person name="Berlin A."/>
            <person name="Heiman D."/>
            <person name="Hepburn T."/>
            <person name="Sykes S."/>
            <person name="Alvarado L."/>
            <person name="Kodira C.D."/>
            <person name="Straight P."/>
            <person name="Clardy J."/>
            <person name="Hung D."/>
            <person name="Kolter R."/>
            <person name="Mekalanos J."/>
            <person name="Walker S."/>
            <person name="Walsh C.T."/>
            <person name="Lander E."/>
            <person name="Galagan J."/>
            <person name="Nusbaum C."/>
            <person name="Birren B."/>
        </authorList>
    </citation>
    <scope>NUCLEOTIDE SEQUENCE [LARGE SCALE GENOMIC DNA]</scope>
    <source>
        <strain evidence="2">ATCC 25486 / DSM 40338 / CBS 914.69 / JCM 4507 / NBRC 13074 / NRRL 2958 / 5647</strain>
    </source>
</reference>
<accession>D6X7E5</accession>
<dbReference type="AlphaFoldDB" id="D6X7E5"/>
<dbReference type="Proteomes" id="UP000002805">
    <property type="component" value="Chromosome"/>
</dbReference>
<dbReference type="HOGENOM" id="CLU_2297813_0_0_11"/>
<feature type="non-terminal residue" evidence="1">
    <location>
        <position position="101"/>
    </location>
</feature>
<dbReference type="GO" id="GO:0006508">
    <property type="term" value="P:proteolysis"/>
    <property type="evidence" value="ECO:0007669"/>
    <property type="project" value="UniProtKB-KW"/>
</dbReference>
<keyword evidence="1" id="KW-0645">Protease</keyword>
<keyword evidence="1" id="KW-0378">Hydrolase</keyword>
<protein>
    <submittedName>
        <fullName evidence="1">Metalloprotease</fullName>
    </submittedName>
</protein>
<gene>
    <name evidence="1" type="ORF">SSDG_06878</name>
</gene>
<reference evidence="2" key="2">
    <citation type="submission" date="2009-10" db="EMBL/GenBank/DDBJ databases">
        <title>The genome sequence of Streptomyces pristinaespiralis strain ATCC 25486.</title>
        <authorList>
            <consortium name="The Broad Institute Genome Sequencing Platform"/>
            <consortium name="Broad Institute Microbial Sequencing Center"/>
            <person name="Fischbach M."/>
            <person name="Godfrey P."/>
            <person name="Ward D."/>
            <person name="Young S."/>
            <person name="Zeng Q."/>
            <person name="Koehrsen M."/>
            <person name="Alvarado L."/>
            <person name="Berlin A.M."/>
            <person name="Bochicchio J."/>
            <person name="Borenstein D."/>
            <person name="Chapman S.B."/>
            <person name="Chen Z."/>
            <person name="Engels R."/>
            <person name="Freedman E."/>
            <person name="Gellesch M."/>
            <person name="Goldberg J."/>
            <person name="Griggs A."/>
            <person name="Gujja S."/>
            <person name="Heilman E.R."/>
            <person name="Heiman D.I."/>
            <person name="Hepburn T.A."/>
            <person name="Howarth C."/>
            <person name="Jen D."/>
            <person name="Larson L."/>
            <person name="Lewis B."/>
            <person name="Mehta T."/>
            <person name="Park D."/>
            <person name="Pearson M."/>
            <person name="Richards J."/>
            <person name="Roberts A."/>
            <person name="Saif S."/>
            <person name="Shea T.D."/>
            <person name="Shenoy N."/>
            <person name="Sisk P."/>
            <person name="Stolte C."/>
            <person name="Sykes S.N."/>
            <person name="Thomson T."/>
            <person name="Walk T."/>
            <person name="White J."/>
            <person name="Yandava C."/>
            <person name="Straight P."/>
            <person name="Clardy J."/>
            <person name="Hung D."/>
            <person name="Kolter R."/>
            <person name="Mekalanos J."/>
            <person name="Walker S."/>
            <person name="Walsh C.T."/>
            <person name="Wieland-Brown L.C."/>
            <person name="Haas B."/>
            <person name="Nusbaum C."/>
            <person name="Birren B."/>
        </authorList>
    </citation>
    <scope>NUCLEOTIDE SEQUENCE [LARGE SCALE GENOMIC DNA]</scope>
    <source>
        <strain evidence="2">ATCC 25486 / DSM 40338 / CBS 914.69 / JCM 4507 / NBRC 13074 / NRRL 2958 / 5647</strain>
    </source>
</reference>